<evidence type="ECO:0000313" key="2">
    <source>
        <dbReference type="Proteomes" id="UP001429984"/>
    </source>
</evidence>
<dbReference type="EMBL" id="JADLZT010000003">
    <property type="protein sequence ID" value="MBF6023428.1"/>
    <property type="molecule type" value="Genomic_DNA"/>
</dbReference>
<protein>
    <submittedName>
        <fullName evidence="1">YdeI/OmpD-associated family protein</fullName>
    </submittedName>
</protein>
<keyword evidence="2" id="KW-1185">Reference proteome</keyword>
<gene>
    <name evidence="1" type="ORF">IU514_05210</name>
</gene>
<dbReference type="Proteomes" id="UP001429984">
    <property type="component" value="Unassembled WGS sequence"/>
</dbReference>
<accession>A0ABS0B4B3</accession>
<dbReference type="RefSeq" id="WP_194930048.1">
    <property type="nucleotide sequence ID" value="NZ_JADLZT010000003.1"/>
</dbReference>
<organism evidence="1 2">
    <name type="scientific">Lysobacter niastensis</name>
    <dbReference type="NCBI Taxonomy" id="380629"/>
    <lineage>
        <taxon>Bacteria</taxon>
        <taxon>Pseudomonadati</taxon>
        <taxon>Pseudomonadota</taxon>
        <taxon>Gammaproteobacteria</taxon>
        <taxon>Lysobacterales</taxon>
        <taxon>Lysobacteraceae</taxon>
        <taxon>Lysobacter</taxon>
    </lineage>
</organism>
<proteinExistence type="predicted"/>
<evidence type="ECO:0000313" key="1">
    <source>
        <dbReference type="EMBL" id="MBF6023428.1"/>
    </source>
</evidence>
<sequence>MTTQKLADGTVHKLPADFRKAIESDATAKGLWADITPLARNEWICWVTSPKQEATRQRRIEVGIDKMRGGMRRPCCWPGCPHR</sequence>
<reference evidence="1 2" key="1">
    <citation type="submission" date="2020-11" db="EMBL/GenBank/DDBJ databases">
        <title>Draft Genome Sequence and Secondary Metabolite Biosynthetic Potential of the Lysobacter niastensis Type strain DSM 18481.</title>
        <authorList>
            <person name="Turrini P."/>
            <person name="Artuso I."/>
            <person name="Tescari M."/>
            <person name="Lugli G.A."/>
            <person name="Frangipani E."/>
            <person name="Ventura M."/>
            <person name="Visca P."/>
        </authorList>
    </citation>
    <scope>NUCLEOTIDE SEQUENCE [LARGE SCALE GENOMIC DNA]</scope>
    <source>
        <strain evidence="1 2">DSM 18481</strain>
    </source>
</reference>
<comment type="caution">
    <text evidence="1">The sequence shown here is derived from an EMBL/GenBank/DDBJ whole genome shotgun (WGS) entry which is preliminary data.</text>
</comment>
<name>A0ABS0B4B3_9GAMM</name>
<dbReference type="Pfam" id="PF13376">
    <property type="entry name" value="OmdA"/>
    <property type="match status" value="1"/>
</dbReference>